<evidence type="ECO:0000313" key="2">
    <source>
        <dbReference type="EMBL" id="THD81609.1"/>
    </source>
</evidence>
<feature type="compositionally biased region" description="Low complexity" evidence="1">
    <location>
        <begin position="21"/>
        <end position="35"/>
    </location>
</feature>
<proteinExistence type="predicted"/>
<dbReference type="Proteomes" id="UP000309450">
    <property type="component" value="Unassembled WGS sequence"/>
</dbReference>
<keyword evidence="3" id="KW-1185">Reference proteome</keyword>
<dbReference type="EMBL" id="SSND01000005">
    <property type="protein sequence ID" value="THD81609.1"/>
    <property type="molecule type" value="Genomic_DNA"/>
</dbReference>
<gene>
    <name evidence="2" type="ORF">E7811_16760</name>
</gene>
<comment type="caution">
    <text evidence="2">The sequence shown here is derived from an EMBL/GenBank/DDBJ whole genome shotgun (WGS) entry which is preliminary data.</text>
</comment>
<organism evidence="2 3">
    <name type="scientific">Aliigemmobacter aestuarii</name>
    <dbReference type="NCBI Taxonomy" id="1445661"/>
    <lineage>
        <taxon>Bacteria</taxon>
        <taxon>Pseudomonadati</taxon>
        <taxon>Pseudomonadota</taxon>
        <taxon>Alphaproteobacteria</taxon>
        <taxon>Rhodobacterales</taxon>
        <taxon>Paracoccaceae</taxon>
        <taxon>Aliigemmobacter</taxon>
    </lineage>
</organism>
<feature type="region of interest" description="Disordered" evidence="1">
    <location>
        <begin position="12"/>
        <end position="35"/>
    </location>
</feature>
<dbReference type="RefSeq" id="WP_136395867.1">
    <property type="nucleotide sequence ID" value="NZ_SSND01000005.1"/>
</dbReference>
<evidence type="ECO:0000256" key="1">
    <source>
        <dbReference type="SAM" id="MobiDB-lite"/>
    </source>
</evidence>
<dbReference type="Pfam" id="PF11150">
    <property type="entry name" value="DUF2927"/>
    <property type="match status" value="1"/>
</dbReference>
<sequence>MALALAGCVATTPATDRPDRPVTATPRTSTTPSASAESQALAAYFAQIQNDFIAQGMLRTDGGGADAPFTDRMLTDNFIRIALFDEYERTAGGLVQREISSTLRRWTGPVRVGVNFGATVPESRRATDRARLASYLARLSSITGHPIALTDPATANFQVHIVNEDERRALAPAIRAFLPDLSPVEVMGLTNLPRSTYCIVYAVSEGSSSVYKRAFAVIRAEHPDLLRLSCMHEEIAQGLGLANDSPMARPSIFNDDEEYALLTRQDELMLKILYDPRLRPGMTAAEARPIVAEIAYELIGGES</sequence>
<dbReference type="InterPro" id="IPR021323">
    <property type="entry name" value="DUF2927"/>
</dbReference>
<name>A0A4S3MJJ1_9RHOB</name>
<reference evidence="2 3" key="1">
    <citation type="submission" date="2019-04" db="EMBL/GenBank/DDBJ databases">
        <title>Draft genome sequence of Gemmobacter aestuarii sp. nov.</title>
        <authorList>
            <person name="Hameed A."/>
            <person name="Lin S.-Y."/>
            <person name="Shahina M."/>
            <person name="Lai W.-A."/>
            <person name="Young C.-C."/>
        </authorList>
    </citation>
    <scope>NUCLEOTIDE SEQUENCE [LARGE SCALE GENOMIC DNA]</scope>
    <source>
        <strain evidence="2 3">CC-PW-75</strain>
    </source>
</reference>
<accession>A0A4S3MJJ1</accession>
<dbReference type="OrthoDB" id="3295600at2"/>
<evidence type="ECO:0000313" key="3">
    <source>
        <dbReference type="Proteomes" id="UP000309450"/>
    </source>
</evidence>
<protein>
    <submittedName>
        <fullName evidence="2">DUF2927 domain-containing protein</fullName>
    </submittedName>
</protein>
<dbReference type="AlphaFoldDB" id="A0A4S3MJJ1"/>